<dbReference type="AlphaFoldDB" id="A0A5B7DKY3"/>
<sequence length="141" mass="15250">MYCTLALMLQTHSFLNTSSPWSIPLPLPEERDPRLHCHSSNKMPALAFQTSLTAAVTARPFTVRPFTSLLVSRARWKLAQVPSPSDGPSTTPPSTCPSPLPLSPLSLVPVFSLARNGQCSALCMRARNLPLVTARLANASL</sequence>
<comment type="caution">
    <text evidence="1">The sequence shown here is derived from an EMBL/GenBank/DDBJ whole genome shotgun (WGS) entry which is preliminary data.</text>
</comment>
<gene>
    <name evidence="1" type="ORF">E2C01_014814</name>
</gene>
<name>A0A5B7DKY3_PORTR</name>
<evidence type="ECO:0000313" key="1">
    <source>
        <dbReference type="EMBL" id="MPC21815.1"/>
    </source>
</evidence>
<reference evidence="1 2" key="1">
    <citation type="submission" date="2019-05" db="EMBL/GenBank/DDBJ databases">
        <title>Another draft genome of Portunus trituberculatus and its Hox gene families provides insights of decapod evolution.</title>
        <authorList>
            <person name="Jeong J.-H."/>
            <person name="Song I."/>
            <person name="Kim S."/>
            <person name="Choi T."/>
            <person name="Kim D."/>
            <person name="Ryu S."/>
            <person name="Kim W."/>
        </authorList>
    </citation>
    <scope>NUCLEOTIDE SEQUENCE [LARGE SCALE GENOMIC DNA]</scope>
    <source>
        <tissue evidence="1">Muscle</tissue>
    </source>
</reference>
<accession>A0A5B7DKY3</accession>
<dbReference type="EMBL" id="VSRR010001021">
    <property type="protein sequence ID" value="MPC21815.1"/>
    <property type="molecule type" value="Genomic_DNA"/>
</dbReference>
<protein>
    <submittedName>
        <fullName evidence="1">Uncharacterized protein</fullName>
    </submittedName>
</protein>
<dbReference type="Proteomes" id="UP000324222">
    <property type="component" value="Unassembled WGS sequence"/>
</dbReference>
<keyword evidence="2" id="KW-1185">Reference proteome</keyword>
<organism evidence="1 2">
    <name type="scientific">Portunus trituberculatus</name>
    <name type="common">Swimming crab</name>
    <name type="synonym">Neptunus trituberculatus</name>
    <dbReference type="NCBI Taxonomy" id="210409"/>
    <lineage>
        <taxon>Eukaryota</taxon>
        <taxon>Metazoa</taxon>
        <taxon>Ecdysozoa</taxon>
        <taxon>Arthropoda</taxon>
        <taxon>Crustacea</taxon>
        <taxon>Multicrustacea</taxon>
        <taxon>Malacostraca</taxon>
        <taxon>Eumalacostraca</taxon>
        <taxon>Eucarida</taxon>
        <taxon>Decapoda</taxon>
        <taxon>Pleocyemata</taxon>
        <taxon>Brachyura</taxon>
        <taxon>Eubrachyura</taxon>
        <taxon>Portunoidea</taxon>
        <taxon>Portunidae</taxon>
        <taxon>Portuninae</taxon>
        <taxon>Portunus</taxon>
    </lineage>
</organism>
<proteinExistence type="predicted"/>
<evidence type="ECO:0000313" key="2">
    <source>
        <dbReference type="Proteomes" id="UP000324222"/>
    </source>
</evidence>